<comment type="caution">
    <text evidence="12">The sequence shown here is derived from an EMBL/GenBank/DDBJ whole genome shotgun (WGS) entry which is preliminary data.</text>
</comment>
<comment type="catalytic activity">
    <reaction evidence="10 11">
        <text>uridine(44) in tRNA(Ser) + S-adenosyl-L-methionine = 2'-O-methyluridine(44) in tRNA(Ser) + S-adenosyl-L-homocysteine + H(+)</text>
        <dbReference type="Rhea" id="RHEA:43100"/>
        <dbReference type="Rhea" id="RHEA-COMP:10339"/>
        <dbReference type="Rhea" id="RHEA-COMP:10340"/>
        <dbReference type="ChEBI" id="CHEBI:15378"/>
        <dbReference type="ChEBI" id="CHEBI:57856"/>
        <dbReference type="ChEBI" id="CHEBI:59789"/>
        <dbReference type="ChEBI" id="CHEBI:65315"/>
        <dbReference type="ChEBI" id="CHEBI:74478"/>
        <dbReference type="EC" id="2.1.1.211"/>
    </reaction>
</comment>
<evidence type="ECO:0000256" key="7">
    <source>
        <dbReference type="ARBA" id="ARBA00022679"/>
    </source>
</evidence>
<dbReference type="PANTHER" id="PTHR21210">
    <property type="entry name" value="TRNA (URACIL-O(2)-)-METHYLTRANSFERASE-RELATED"/>
    <property type="match status" value="1"/>
</dbReference>
<keyword evidence="13" id="KW-1185">Reference proteome</keyword>
<evidence type="ECO:0000256" key="2">
    <source>
        <dbReference type="ARBA" id="ARBA00009056"/>
    </source>
</evidence>
<dbReference type="GO" id="GO:0141101">
    <property type="term" value="F:tRNA(Ser) (uridine(44)-2'-O-)-methyltransferase activity"/>
    <property type="evidence" value="ECO:0007669"/>
    <property type="project" value="UniProtKB-EC"/>
</dbReference>
<reference evidence="12 13" key="2">
    <citation type="journal article" date="2018" name="Nat. Commun.">
        <title>Genomic insights into multidrug-resistance, mating and virulence in Candida auris and related emerging species.</title>
        <authorList>
            <person name="Munoz J.F."/>
            <person name="Gade L."/>
            <person name="Chow N.A."/>
            <person name="Loparev V.N."/>
            <person name="Juieng P."/>
            <person name="Berkow E.L."/>
            <person name="Farrer R.A."/>
            <person name="Litvintseva A.P."/>
            <person name="Cuomo C.A."/>
        </authorList>
    </citation>
    <scope>GENOME REANNOTATION</scope>
    <source>
        <strain evidence="12 13">B8441</strain>
    </source>
</reference>
<comment type="similarity">
    <text evidence="2 11">Belongs to the TRM44 family.</text>
</comment>
<accession>A0AAW0VLD1</accession>
<keyword evidence="5 11" id="KW-0963">Cytoplasm</keyword>
<dbReference type="GO" id="GO:0005737">
    <property type="term" value="C:cytoplasm"/>
    <property type="evidence" value="ECO:0007669"/>
    <property type="project" value="UniProtKB-SubCell"/>
</dbReference>
<dbReference type="EMBL" id="PEKT03000001">
    <property type="protein sequence ID" value="KAK8442887.1"/>
    <property type="molecule type" value="Genomic_DNA"/>
</dbReference>
<organism evidence="12 13">
    <name type="scientific">Candidozyma auris</name>
    <name type="common">Yeast</name>
    <name type="synonym">Candida auris</name>
    <dbReference type="NCBI Taxonomy" id="498019"/>
    <lineage>
        <taxon>Eukaryota</taxon>
        <taxon>Fungi</taxon>
        <taxon>Dikarya</taxon>
        <taxon>Ascomycota</taxon>
        <taxon>Saccharomycotina</taxon>
        <taxon>Pichiomycetes</taxon>
        <taxon>Metschnikowiaceae</taxon>
        <taxon>Candidozyma</taxon>
    </lineage>
</organism>
<keyword evidence="6 11" id="KW-0489">Methyltransferase</keyword>
<dbReference type="Proteomes" id="UP000230249">
    <property type="component" value="Unassembled WGS sequence"/>
</dbReference>
<keyword evidence="7 11" id="KW-0808">Transferase</keyword>
<protein>
    <recommendedName>
        <fullName evidence="4 11">tRNA (uracil-O(2)-)-methyltransferase</fullName>
        <ecNumber evidence="3 11">2.1.1.211</ecNumber>
    </recommendedName>
</protein>
<reference evidence="12 13" key="1">
    <citation type="journal article" date="2017" name="Clin. Infect. Dis.">
        <title>Simultaneous emergence of multidrug-resistant Candida auris on 3 continents confirmed by whole-genome sequencing and epidemiological analyses.</title>
        <authorList>
            <person name="Lockhart S.R."/>
            <person name="Etienne K.A."/>
            <person name="Vallabhaneni S."/>
            <person name="Farooqi J."/>
            <person name="Chowdhary A."/>
            <person name="Govender N.P."/>
            <person name="Colombo A.L."/>
            <person name="Calvo B."/>
            <person name="Cuomo C.A."/>
            <person name="Desjardins C.A."/>
            <person name="Berkow E.L."/>
            <person name="Castanheira M."/>
            <person name="Magobo R.E."/>
            <person name="Jabeen K."/>
            <person name="Asghar R.J."/>
            <person name="Meis J.F."/>
            <person name="Jackson B."/>
            <person name="Chiller T."/>
            <person name="Litvintseva A.P."/>
        </authorList>
    </citation>
    <scope>NUCLEOTIDE SEQUENCE [LARGE SCALE GENOMIC DNA]</scope>
    <source>
        <strain evidence="12 13">B8441</strain>
    </source>
</reference>
<dbReference type="PANTHER" id="PTHR21210:SF0">
    <property type="entry name" value="TRNA (URACIL-O(2)-)-METHYLTRANSFERASE-RELATED"/>
    <property type="match status" value="1"/>
</dbReference>
<evidence type="ECO:0000256" key="4">
    <source>
        <dbReference type="ARBA" id="ARBA00017788"/>
    </source>
</evidence>
<evidence type="ECO:0000256" key="1">
    <source>
        <dbReference type="ARBA" id="ARBA00004496"/>
    </source>
</evidence>
<dbReference type="InterPro" id="IPR011671">
    <property type="entry name" value="tRNA_uracil_MeTrfase"/>
</dbReference>
<comment type="function">
    <text evidence="11">Adenosyl-L-methionine (AdoMet)-dependent tRNA (uracil-O(2)-)-methyltransferase.</text>
</comment>
<proteinExistence type="inferred from homology"/>
<evidence type="ECO:0000256" key="10">
    <source>
        <dbReference type="ARBA" id="ARBA00047957"/>
    </source>
</evidence>
<dbReference type="AlphaFoldDB" id="A0AAW0VLD1"/>
<name>A0AAW0VLD1_CANAR</name>
<evidence type="ECO:0000256" key="9">
    <source>
        <dbReference type="ARBA" id="ARBA00022694"/>
    </source>
</evidence>
<evidence type="ECO:0000256" key="6">
    <source>
        <dbReference type="ARBA" id="ARBA00022603"/>
    </source>
</evidence>
<keyword evidence="9 11" id="KW-0819">tRNA processing</keyword>
<evidence type="ECO:0000313" key="12">
    <source>
        <dbReference type="EMBL" id="KAK8442887.1"/>
    </source>
</evidence>
<evidence type="ECO:0000256" key="8">
    <source>
        <dbReference type="ARBA" id="ARBA00022691"/>
    </source>
</evidence>
<sequence length="553" mass="62706">MTPKEEPSPILSKRSILGDSWVPIYEVPVDFEAPHFDTAMSNLIREPNINSTVIMRADILEQSNYDDRGKLLCTKTFHLKLPTLPADENGSQELLARDLNDVKLRSVPFDGSKVELHNHYNVIRRMIPRNPYKDHIINQTCLVLRGKQSQTVLVVYIPHIESIEEVPFYLPPVVAVGILYHEGSLSIHYVPFKSMRLRDMDPTERPFRIALRLLQTSAKHSLGAKLGYEKRVKHDLVVPRVAFQNRYIALKKKYSSELVANWCESTDPKKHVFEDLAVAAFLIELWNERYPDGDFEFRDLGCGNGLLVHILISEGYKGEGIDARARKSWKTYPQNVQKCLSEKIIIPSVLLKPHPAVAKMAPHITNNGRLFQVPEADSAHPKSIPLIKYYSSANLLESSKVCTMEEFPPNTFLIGNHSDELTCWMPLFNLPFVVIPCCSHALSGAKIRYNPRVQYDPVTKAKLAPQNVSTYGALVDHVEDLALRMGWNVEKEILRIPSTRNAAIICINKRKSFEDEPSDITDMRVIDILATEGGAEGWVENSMALMKKSPKNH</sequence>
<dbReference type="EC" id="2.1.1.211" evidence="3 11"/>
<evidence type="ECO:0000256" key="5">
    <source>
        <dbReference type="ARBA" id="ARBA00022490"/>
    </source>
</evidence>
<evidence type="ECO:0000256" key="3">
    <source>
        <dbReference type="ARBA" id="ARBA00012795"/>
    </source>
</evidence>
<evidence type="ECO:0000313" key="13">
    <source>
        <dbReference type="Proteomes" id="UP000230249"/>
    </source>
</evidence>
<dbReference type="Pfam" id="PF07757">
    <property type="entry name" value="AdoMet_MTase"/>
    <property type="match status" value="1"/>
</dbReference>
<dbReference type="GO" id="GO:0030488">
    <property type="term" value="P:tRNA methylation"/>
    <property type="evidence" value="ECO:0007669"/>
    <property type="project" value="UniProtKB-UniRule"/>
</dbReference>
<evidence type="ECO:0000256" key="11">
    <source>
        <dbReference type="RuleBase" id="RU368004"/>
    </source>
</evidence>
<comment type="subcellular location">
    <subcellularLocation>
        <location evidence="1 11">Cytoplasm</location>
    </subcellularLocation>
</comment>
<keyword evidence="8 11" id="KW-0949">S-adenosyl-L-methionine</keyword>
<gene>
    <name evidence="12" type="ORF">B9J08_01238</name>
</gene>